<accession>A0A8W7K908</accession>
<comment type="similarity">
    <text evidence="2">Belongs to the peptidase S1 family. CLIP subfamily.</text>
</comment>
<feature type="domain" description="Peptidase S1" evidence="3">
    <location>
        <begin position="248"/>
        <end position="490"/>
    </location>
</feature>
<dbReference type="EnsemblMetazoa" id="AALB016497-RA">
    <property type="protein sequence ID" value="AALB016497-PA"/>
    <property type="gene ID" value="AALB016497"/>
</dbReference>
<dbReference type="GO" id="GO:0004252">
    <property type="term" value="F:serine-type endopeptidase activity"/>
    <property type="evidence" value="ECO:0007669"/>
    <property type="project" value="InterPro"/>
</dbReference>
<reference evidence="4" key="2">
    <citation type="submission" date="2022-08" db="UniProtKB">
        <authorList>
            <consortium name="EnsemblMetazoa"/>
        </authorList>
    </citation>
    <scope>IDENTIFICATION</scope>
    <source>
        <strain evidence="4">STECLA/ALBI9_A</strain>
    </source>
</reference>
<keyword evidence="1" id="KW-1015">Disulfide bond</keyword>
<dbReference type="Gene3D" id="2.40.10.10">
    <property type="entry name" value="Trypsin-like serine proteases"/>
    <property type="match status" value="1"/>
</dbReference>
<organism evidence="4 5">
    <name type="scientific">Anopheles albimanus</name>
    <name type="common">New world malaria mosquito</name>
    <dbReference type="NCBI Taxonomy" id="7167"/>
    <lineage>
        <taxon>Eukaryota</taxon>
        <taxon>Metazoa</taxon>
        <taxon>Ecdysozoa</taxon>
        <taxon>Arthropoda</taxon>
        <taxon>Hexapoda</taxon>
        <taxon>Insecta</taxon>
        <taxon>Pterygota</taxon>
        <taxon>Neoptera</taxon>
        <taxon>Endopterygota</taxon>
        <taxon>Diptera</taxon>
        <taxon>Nematocera</taxon>
        <taxon>Culicoidea</taxon>
        <taxon>Culicidae</taxon>
        <taxon>Anophelinae</taxon>
        <taxon>Anopheles</taxon>
    </lineage>
</organism>
<dbReference type="InterPro" id="IPR043504">
    <property type="entry name" value="Peptidase_S1_PA_chymotrypsin"/>
</dbReference>
<dbReference type="CDD" id="cd00190">
    <property type="entry name" value="Tryp_SPc"/>
    <property type="match status" value="1"/>
</dbReference>
<evidence type="ECO:0000313" key="5">
    <source>
        <dbReference type="Proteomes" id="UP000069272"/>
    </source>
</evidence>
<dbReference type="Pfam" id="PF00089">
    <property type="entry name" value="Trypsin"/>
    <property type="match status" value="1"/>
</dbReference>
<dbReference type="Proteomes" id="UP000069272">
    <property type="component" value="Chromosome 2R"/>
</dbReference>
<keyword evidence="5" id="KW-1185">Reference proteome</keyword>
<evidence type="ECO:0000256" key="1">
    <source>
        <dbReference type="ARBA" id="ARBA00023157"/>
    </source>
</evidence>
<dbReference type="AlphaFoldDB" id="A0A8W7K908"/>
<dbReference type="InterPro" id="IPR001254">
    <property type="entry name" value="Trypsin_dom"/>
</dbReference>
<evidence type="ECO:0000313" key="4">
    <source>
        <dbReference type="EnsemblMetazoa" id="AALB016497-PA"/>
    </source>
</evidence>
<evidence type="ECO:0000256" key="2">
    <source>
        <dbReference type="ARBA" id="ARBA00024195"/>
    </source>
</evidence>
<evidence type="ECO:0000259" key="3">
    <source>
        <dbReference type="PROSITE" id="PS50240"/>
    </source>
</evidence>
<sequence>MIAMLHHFGGITCEMRLPYSRSTGLHLVKAVLLCCCFGFSSTEEFAESAGLPQGIPIGELIGTKASVLWLENLSRQKASESDRPAPVVLLPATILHHLPHSQATTGNAVSLVSLIAPPVSSNVAQDESVSNGTTARPSLPGIPWWSLLQRPLTDQSVSGSNGPFAGTISNGIGVIQQGVTQLGSTVQNGLNGVFGAAVSQANQGTVASLAPSMPLVSINFGIVPAFCPANCNMACGRPRKDSGRQARIVGGTDVKPANKYPWVALLQYYEQNTGTGTLINDRTVITSATIVSSMVVFRQIRVIFGAVDANDAGETTRRSFPVAKARIHPQYNAGSPLRNNIGLLQLAVPVLITDQLMPICMPDNIDSYGDSSALIAGWGAQKLGGMSWRTLQETTIPLLSYDECRLAYPASTESNLCGGVFDPAPKNRHKTTCDGDDGVGLMYPSAPDPAVMTLIGVAIQSPGSGCGRNNQPAVFTNFYQFMPWAQSQSPGCYCRS</sequence>
<dbReference type="PANTHER" id="PTHR24252:SF7">
    <property type="entry name" value="HYALIN"/>
    <property type="match status" value="1"/>
</dbReference>
<dbReference type="GO" id="GO:0006508">
    <property type="term" value="P:proteolysis"/>
    <property type="evidence" value="ECO:0007669"/>
    <property type="project" value="InterPro"/>
</dbReference>
<dbReference type="InterPro" id="IPR009003">
    <property type="entry name" value="Peptidase_S1_PA"/>
</dbReference>
<protein>
    <recommendedName>
        <fullName evidence="3">Peptidase S1 domain-containing protein</fullName>
    </recommendedName>
</protein>
<dbReference type="SUPFAM" id="SSF50494">
    <property type="entry name" value="Trypsin-like serine proteases"/>
    <property type="match status" value="1"/>
</dbReference>
<reference evidence="4 5" key="1">
    <citation type="journal article" date="2017" name="G3 (Bethesda)">
        <title>The Physical Genome Mapping of Anopheles albimanus Corrected Scaffold Misassemblies and Identified Interarm Rearrangements in Genus Anopheles.</title>
        <authorList>
            <person name="Artemov G.N."/>
            <person name="Peery A.N."/>
            <person name="Jiang X."/>
            <person name="Tu Z."/>
            <person name="Stegniy V.N."/>
            <person name="Sharakhova M.V."/>
            <person name="Sharakhov I.V."/>
        </authorList>
    </citation>
    <scope>NUCLEOTIDE SEQUENCE [LARGE SCALE GENOMIC DNA]</scope>
    <source>
        <strain evidence="4 5">ALBI9_A</strain>
    </source>
</reference>
<dbReference type="PROSITE" id="PS50240">
    <property type="entry name" value="TRYPSIN_DOM"/>
    <property type="match status" value="1"/>
</dbReference>
<proteinExistence type="inferred from homology"/>
<dbReference type="SMART" id="SM00020">
    <property type="entry name" value="Tryp_SPc"/>
    <property type="match status" value="1"/>
</dbReference>
<dbReference type="PANTHER" id="PTHR24252">
    <property type="entry name" value="ACROSIN-RELATED"/>
    <property type="match status" value="1"/>
</dbReference>
<name>A0A8W7K908_ANOAL</name>